<evidence type="ECO:0000259" key="9">
    <source>
        <dbReference type="PROSITE" id="PS51914"/>
    </source>
</evidence>
<evidence type="ECO:0000313" key="10">
    <source>
        <dbReference type="EnsemblMetazoa" id="Aqu2.1.32962_001"/>
    </source>
</evidence>
<gene>
    <name evidence="10" type="primary">100637332</name>
</gene>
<dbReference type="eggNOG" id="KOG3394">
    <property type="taxonomic scope" value="Eukaryota"/>
</dbReference>
<keyword evidence="3" id="KW-0256">Endoplasmic reticulum</keyword>
<dbReference type="InterPro" id="IPR044865">
    <property type="entry name" value="MRH_dom"/>
</dbReference>
<sequence>MVSRLVHYFFISLFLLQWSPFTGGSDYNPFDDSIKFEVTWPGCNNDFSEKKLLEEDEASASGQELLTTFDNEQYKCTIPTQLLSDKEENEISSDALLPHVLLEPILLSDDCVILVDGYWSYEMCYGKQLRQFHEERNQEELKVVEYNLGKFNKLEAAAPPNPPPTWPYLNIDYPYYEVSLSDGSPCDIKDDMGRTTKVMIICDPEHRTASSLVMVKETSTCQYEAVIATKSLCKNKAYRVKDEPVHSIQCLPVKDSPSKPLRLVQHESSMKDISFSKDTPSLFRPQSNTDMSPAQGAGAINSDSQFDRSQLPLDSTFVANFLSGSTCILGSFSSWWQYELCFKGYVRQFHKEGGIIRQTITLGTWSEEAHRQWFSKMGKGKQSANHVTHLYVSGDVCDLTGQPRQARVKFRCASKKSGSRNQVSISLEEPSPCNYLLTVDAGFICGLLQSTDKHGMFLHDANSSS</sequence>
<reference evidence="10" key="2">
    <citation type="submission" date="2017-05" db="UniProtKB">
        <authorList>
            <consortium name="EnsemblMetazoa"/>
        </authorList>
    </citation>
    <scope>IDENTIFICATION</scope>
</reference>
<dbReference type="InParanoid" id="A0A1X7V039"/>
<dbReference type="EnsemblMetazoa" id="Aqu2.1.32962_001">
    <property type="protein sequence ID" value="Aqu2.1.32962_001"/>
    <property type="gene ID" value="Aqu2.1.32962"/>
</dbReference>
<dbReference type="InterPro" id="IPR045149">
    <property type="entry name" value="OS-9-like"/>
</dbReference>
<comment type="subcellular location">
    <subcellularLocation>
        <location evidence="1">Endoplasmic reticulum</location>
    </subcellularLocation>
</comment>
<evidence type="ECO:0000256" key="5">
    <source>
        <dbReference type="ARBA" id="ARBA00037585"/>
    </source>
</evidence>
<dbReference type="PANTHER" id="PTHR15414:SF0">
    <property type="entry name" value="ENDOPLASMIC RETICULUM LECTIN 1"/>
    <property type="match status" value="1"/>
</dbReference>
<dbReference type="KEGG" id="aqu:100637332"/>
<evidence type="ECO:0000313" key="11">
    <source>
        <dbReference type="Proteomes" id="UP000007879"/>
    </source>
</evidence>
<feature type="domain" description="MRH" evidence="9">
    <location>
        <begin position="109"/>
        <end position="235"/>
    </location>
</feature>
<protein>
    <recommendedName>
        <fullName evidence="6">Endoplasmic reticulum lectin 1</fullName>
    </recommendedName>
    <alternativeName>
        <fullName evidence="7">ER lectin</fullName>
    </alternativeName>
</protein>
<dbReference type="InterPro" id="IPR009011">
    <property type="entry name" value="Man6P_isomerase_rcpt-bd_dom_sf"/>
</dbReference>
<evidence type="ECO:0000256" key="1">
    <source>
        <dbReference type="ARBA" id="ARBA00004240"/>
    </source>
</evidence>
<dbReference type="GO" id="GO:0005788">
    <property type="term" value="C:endoplasmic reticulum lumen"/>
    <property type="evidence" value="ECO:0007669"/>
    <property type="project" value="TreeGrafter"/>
</dbReference>
<reference evidence="11" key="1">
    <citation type="journal article" date="2010" name="Nature">
        <title>The Amphimedon queenslandica genome and the evolution of animal complexity.</title>
        <authorList>
            <person name="Srivastava M."/>
            <person name="Simakov O."/>
            <person name="Chapman J."/>
            <person name="Fahey B."/>
            <person name="Gauthier M.E."/>
            <person name="Mitros T."/>
            <person name="Richards G.S."/>
            <person name="Conaco C."/>
            <person name="Dacre M."/>
            <person name="Hellsten U."/>
            <person name="Larroux C."/>
            <person name="Putnam N.H."/>
            <person name="Stanke M."/>
            <person name="Adamska M."/>
            <person name="Darling A."/>
            <person name="Degnan S.M."/>
            <person name="Oakley T.H."/>
            <person name="Plachetzki D.C."/>
            <person name="Zhai Y."/>
            <person name="Adamski M."/>
            <person name="Calcino A."/>
            <person name="Cummins S.F."/>
            <person name="Goodstein D.M."/>
            <person name="Harris C."/>
            <person name="Jackson D.J."/>
            <person name="Leys S.P."/>
            <person name="Shu S."/>
            <person name="Woodcroft B.J."/>
            <person name="Vervoort M."/>
            <person name="Kosik K.S."/>
            <person name="Manning G."/>
            <person name="Degnan B.M."/>
            <person name="Rokhsar D.S."/>
        </authorList>
    </citation>
    <scope>NUCLEOTIDE SEQUENCE [LARGE SCALE GENOMIC DNA]</scope>
</reference>
<feature type="domain" description="MRH" evidence="9">
    <location>
        <begin position="313"/>
        <end position="447"/>
    </location>
</feature>
<dbReference type="GO" id="GO:0030970">
    <property type="term" value="P:retrograde protein transport, ER to cytosol"/>
    <property type="evidence" value="ECO:0007669"/>
    <property type="project" value="TreeGrafter"/>
</dbReference>
<name>A0A1X7V039_AMPQE</name>
<dbReference type="GO" id="GO:0030968">
    <property type="term" value="P:endoplasmic reticulum unfolded protein response"/>
    <property type="evidence" value="ECO:0007669"/>
    <property type="project" value="InterPro"/>
</dbReference>
<evidence type="ECO:0000256" key="2">
    <source>
        <dbReference type="ARBA" id="ARBA00022729"/>
    </source>
</evidence>
<keyword evidence="11" id="KW-1185">Reference proteome</keyword>
<dbReference type="Gene3D" id="2.70.130.10">
    <property type="entry name" value="Mannose-6-phosphate receptor binding domain"/>
    <property type="match status" value="2"/>
</dbReference>
<accession>A0A1X7V039</accession>
<dbReference type="AlphaFoldDB" id="A0A1X7V039"/>
<dbReference type="Proteomes" id="UP000007879">
    <property type="component" value="Unassembled WGS sequence"/>
</dbReference>
<proteinExistence type="predicted"/>
<keyword evidence="2 8" id="KW-0732">Signal</keyword>
<feature type="chain" id="PRO_5010880272" description="Endoplasmic reticulum lectin 1" evidence="8">
    <location>
        <begin position="25"/>
        <end position="465"/>
    </location>
</feature>
<dbReference type="SUPFAM" id="SSF50911">
    <property type="entry name" value="Mannose 6-phosphate receptor domain"/>
    <property type="match status" value="2"/>
</dbReference>
<dbReference type="PANTHER" id="PTHR15414">
    <property type="entry name" value="OS-9-RELATED"/>
    <property type="match status" value="1"/>
</dbReference>
<dbReference type="InterPro" id="IPR012913">
    <property type="entry name" value="OS9-like_dom"/>
</dbReference>
<evidence type="ECO:0000256" key="6">
    <source>
        <dbReference type="ARBA" id="ARBA00041108"/>
    </source>
</evidence>
<feature type="signal peptide" evidence="8">
    <location>
        <begin position="1"/>
        <end position="24"/>
    </location>
</feature>
<evidence type="ECO:0000256" key="3">
    <source>
        <dbReference type="ARBA" id="ARBA00022824"/>
    </source>
</evidence>
<dbReference type="STRING" id="400682.A0A1X7V039"/>
<keyword evidence="4" id="KW-1015">Disulfide bond</keyword>
<evidence type="ECO:0000256" key="7">
    <source>
        <dbReference type="ARBA" id="ARBA00041661"/>
    </source>
</evidence>
<comment type="function">
    <text evidence="5">Probable lectin that binds selectively to improperly folded lumenal proteins. May function in endoplasmic reticulum quality control and endoplasmic reticulum-associated degradation (ERAD) of both non-glycosylated proteins and glycoproteins.</text>
</comment>
<evidence type="ECO:0000256" key="8">
    <source>
        <dbReference type="SAM" id="SignalP"/>
    </source>
</evidence>
<dbReference type="Pfam" id="PF07915">
    <property type="entry name" value="PRKCSH"/>
    <property type="match status" value="2"/>
</dbReference>
<dbReference type="OMA" id="HGKDDIY"/>
<evidence type="ECO:0000256" key="4">
    <source>
        <dbReference type="ARBA" id="ARBA00023157"/>
    </source>
</evidence>
<dbReference type="OrthoDB" id="239053at2759"/>
<dbReference type="PROSITE" id="PS51914">
    <property type="entry name" value="MRH"/>
    <property type="match status" value="2"/>
</dbReference>
<dbReference type="EnsemblMetazoa" id="XM_003386298.3">
    <property type="protein sequence ID" value="XP_003386346.1"/>
    <property type="gene ID" value="LOC100637332"/>
</dbReference>
<organism evidence="10">
    <name type="scientific">Amphimedon queenslandica</name>
    <name type="common">Sponge</name>
    <dbReference type="NCBI Taxonomy" id="400682"/>
    <lineage>
        <taxon>Eukaryota</taxon>
        <taxon>Metazoa</taxon>
        <taxon>Porifera</taxon>
        <taxon>Demospongiae</taxon>
        <taxon>Heteroscleromorpha</taxon>
        <taxon>Haplosclerida</taxon>
        <taxon>Niphatidae</taxon>
        <taxon>Amphimedon</taxon>
    </lineage>
</organism>